<evidence type="ECO:0000256" key="1">
    <source>
        <dbReference type="SAM" id="Phobius"/>
    </source>
</evidence>
<feature type="transmembrane region" description="Helical" evidence="1">
    <location>
        <begin position="106"/>
        <end position="129"/>
    </location>
</feature>
<proteinExistence type="predicted"/>
<dbReference type="Proteomes" id="UP000199607">
    <property type="component" value="Unassembled WGS sequence"/>
</dbReference>
<keyword evidence="1" id="KW-1133">Transmembrane helix</keyword>
<dbReference type="AlphaFoldDB" id="A0A1I4HVG2"/>
<protein>
    <submittedName>
        <fullName evidence="2">Uncharacterized protein</fullName>
    </submittedName>
</protein>
<evidence type="ECO:0000313" key="2">
    <source>
        <dbReference type="EMBL" id="SFL46165.1"/>
    </source>
</evidence>
<accession>A0A1I4HVG2</accession>
<evidence type="ECO:0000313" key="3">
    <source>
        <dbReference type="Proteomes" id="UP000199607"/>
    </source>
</evidence>
<reference evidence="3" key="1">
    <citation type="submission" date="2016-10" db="EMBL/GenBank/DDBJ databases">
        <authorList>
            <person name="Varghese N."/>
            <person name="Submissions S."/>
        </authorList>
    </citation>
    <scope>NUCLEOTIDE SEQUENCE [LARGE SCALE GENOMIC DNA]</scope>
    <source>
        <strain evidence="3">CGMCC 1.7738</strain>
    </source>
</reference>
<dbReference type="EMBL" id="FOTC01000006">
    <property type="protein sequence ID" value="SFL46165.1"/>
    <property type="molecule type" value="Genomic_DNA"/>
</dbReference>
<sequence length="139" mass="14918">MVILVANFVSLPRAFVWIGVVLSLLTGLAGGLVAGRLTSGGWHTRAIHALLTGLLGGLLFGVTLWFSMSYAIPRAEYSVMWAINYLLATNPLGIQQLPWLYTGNTLGIVLVLLSMGLFAVEGYIAGGAVSQTDHRSQWD</sequence>
<keyword evidence="1" id="KW-0472">Membrane</keyword>
<name>A0A1I4HVG2_9EURY</name>
<feature type="transmembrane region" description="Helical" evidence="1">
    <location>
        <begin position="46"/>
        <end position="72"/>
    </location>
</feature>
<feature type="transmembrane region" description="Helical" evidence="1">
    <location>
        <begin position="14"/>
        <end position="34"/>
    </location>
</feature>
<keyword evidence="3" id="KW-1185">Reference proteome</keyword>
<gene>
    <name evidence="2" type="ORF">SAMN04487950_3866</name>
</gene>
<organism evidence="2 3">
    <name type="scientific">Halogranum rubrum</name>
    <dbReference type="NCBI Taxonomy" id="553466"/>
    <lineage>
        <taxon>Archaea</taxon>
        <taxon>Methanobacteriati</taxon>
        <taxon>Methanobacteriota</taxon>
        <taxon>Stenosarchaea group</taxon>
        <taxon>Halobacteria</taxon>
        <taxon>Halobacteriales</taxon>
        <taxon>Haloferacaceae</taxon>
    </lineage>
</organism>
<keyword evidence="1" id="KW-0812">Transmembrane</keyword>